<dbReference type="PANTHER" id="PTHR47019:SF1">
    <property type="entry name" value="LIPID II FLIPPASE MURJ"/>
    <property type="match status" value="1"/>
</dbReference>
<dbReference type="NCBIfam" id="TIGR01695">
    <property type="entry name" value="murJ_mviN"/>
    <property type="match status" value="1"/>
</dbReference>
<evidence type="ECO:0000256" key="9">
    <source>
        <dbReference type="PIRNR" id="PIRNR002869"/>
    </source>
</evidence>
<dbReference type="EMBL" id="DTLI01000158">
    <property type="protein sequence ID" value="HHS52540.1"/>
    <property type="molecule type" value="Genomic_DNA"/>
</dbReference>
<dbReference type="GO" id="GO:0071555">
    <property type="term" value="P:cell wall organization"/>
    <property type="evidence" value="ECO:0007669"/>
    <property type="project" value="UniProtKB-UniRule"/>
</dbReference>
<dbReference type="InterPro" id="IPR051050">
    <property type="entry name" value="Lipid_II_flippase_MurJ/MviN"/>
</dbReference>
<keyword evidence="8 9" id="KW-0813">Transport</keyword>
<keyword evidence="8 9" id="KW-0961">Cell wall biogenesis/degradation</keyword>
<sequence length="545" mass="60683">MLDSLTEDQTGARFTRRVGSFTIGTLLSRIMGLVRESVFAFLFGAGFATDAFNAAFRIPNLLRDLFAESALSAAFVPTFVENLAKKERKAVWRFASNMFNTMVIFVGLIVILGMFFSPFLVKVIAMGFSKIPGKQELTMTLTKIMFPFLLFVSLAAWAMGILNAFGSFFIPAVAPAFFNLFSIIVPVITYHYLTKIGLNPILGMAYGVTIGAIVQFLVQLPSLIRRGFRYEFYLNLNDPQLRRVFFLWLPMILGFASFQINFAINTFLVAFLEQGSLTYLNYAYRVMHLPAGLFGVAIGGVALAEFSSAVSLDNIAALKKRLKHSLDLVVVLTIPISVLLFALALPVCALIYQHGKFTTQDTYFTAQALMLYALGVPFAAAARSVAACFYSLKDTKTPPIVGMIIVILNTVMNLSLMWFLRFRSFPLTTSTCALVNFLLLLFILRRKIGALGFFDTLRLTLKITLTSALSGLLAFVFAKFLANQLVHKTIVHQTIYVFSAGFLGLIAFYLLSRIFKIREVKTALAEFFSRSTKLRSPVTENIDKI</sequence>
<evidence type="ECO:0000256" key="8">
    <source>
        <dbReference type="HAMAP-Rule" id="MF_02078"/>
    </source>
</evidence>
<feature type="transmembrane region" description="Helical" evidence="8">
    <location>
        <begin position="172"/>
        <end position="193"/>
    </location>
</feature>
<evidence type="ECO:0000256" key="6">
    <source>
        <dbReference type="ARBA" id="ARBA00022989"/>
    </source>
</evidence>
<feature type="transmembrane region" description="Helical" evidence="8">
    <location>
        <begin position="292"/>
        <end position="316"/>
    </location>
</feature>
<accession>A0A7C6EDJ6</accession>
<keyword evidence="4 8" id="KW-0133">Cell shape</keyword>
<keyword evidence="3 8" id="KW-0812">Transmembrane</keyword>
<feature type="transmembrane region" description="Helical" evidence="8">
    <location>
        <begin position="425"/>
        <end position="444"/>
    </location>
</feature>
<dbReference type="GO" id="GO:0034204">
    <property type="term" value="P:lipid translocation"/>
    <property type="evidence" value="ECO:0007669"/>
    <property type="project" value="TreeGrafter"/>
</dbReference>
<feature type="transmembrane region" description="Helical" evidence="8">
    <location>
        <begin position="245"/>
        <end position="272"/>
    </location>
</feature>
<dbReference type="GO" id="GO:0005886">
    <property type="term" value="C:plasma membrane"/>
    <property type="evidence" value="ECO:0007669"/>
    <property type="project" value="UniProtKB-SubCell"/>
</dbReference>
<evidence type="ECO:0000256" key="5">
    <source>
        <dbReference type="ARBA" id="ARBA00022984"/>
    </source>
</evidence>
<feature type="transmembrane region" description="Helical" evidence="8">
    <location>
        <begin position="144"/>
        <end position="165"/>
    </location>
</feature>
<keyword evidence="2 8" id="KW-1003">Cell membrane</keyword>
<dbReference type="AlphaFoldDB" id="A0A7C6EDJ6"/>
<gene>
    <name evidence="8 10" type="primary">murJ</name>
    <name evidence="10" type="ORF">ENW73_06715</name>
</gene>
<dbReference type="PIRSF" id="PIRSF002869">
    <property type="entry name" value="MviN"/>
    <property type="match status" value="1"/>
</dbReference>
<dbReference type="PRINTS" id="PR01806">
    <property type="entry name" value="VIRFACTRMVIN"/>
</dbReference>
<comment type="caution">
    <text evidence="10">The sequence shown here is derived from an EMBL/GenBank/DDBJ whole genome shotgun (WGS) entry which is preliminary data.</text>
</comment>
<reference evidence="10" key="1">
    <citation type="journal article" date="2020" name="mSystems">
        <title>Genome- and Community-Level Interaction Insights into Carbon Utilization and Element Cycling Functions of Hydrothermarchaeota in Hydrothermal Sediment.</title>
        <authorList>
            <person name="Zhou Z."/>
            <person name="Liu Y."/>
            <person name="Xu W."/>
            <person name="Pan J."/>
            <person name="Luo Z.H."/>
            <person name="Li M."/>
        </authorList>
    </citation>
    <scope>NUCLEOTIDE SEQUENCE [LARGE SCALE GENOMIC DNA]</scope>
    <source>
        <strain evidence="10">SpSt-876</strain>
    </source>
</reference>
<comment type="similarity">
    <text evidence="8 9">Belongs to the MurJ/MviN family.</text>
</comment>
<feature type="transmembrane region" description="Helical" evidence="8">
    <location>
        <begin position="399"/>
        <end position="419"/>
    </location>
</feature>
<dbReference type="HAMAP" id="MF_02078">
    <property type="entry name" value="MurJ_MviN"/>
    <property type="match status" value="1"/>
</dbReference>
<evidence type="ECO:0000256" key="4">
    <source>
        <dbReference type="ARBA" id="ARBA00022960"/>
    </source>
</evidence>
<proteinExistence type="inferred from homology"/>
<name>A0A7C6EDJ6_UNCW3</name>
<dbReference type="InterPro" id="IPR004268">
    <property type="entry name" value="MurJ"/>
</dbReference>
<evidence type="ECO:0000256" key="7">
    <source>
        <dbReference type="ARBA" id="ARBA00023136"/>
    </source>
</evidence>
<dbReference type="Pfam" id="PF03023">
    <property type="entry name" value="MurJ"/>
    <property type="match status" value="1"/>
</dbReference>
<comment type="pathway">
    <text evidence="8">Cell wall biogenesis; peptidoglycan biosynthesis.</text>
</comment>
<feature type="transmembrane region" description="Helical" evidence="8">
    <location>
        <begin position="103"/>
        <end position="124"/>
    </location>
</feature>
<comment type="subcellular location">
    <subcellularLocation>
        <location evidence="1 8">Cell membrane</location>
        <topology evidence="1 8">Multi-pass membrane protein</topology>
    </subcellularLocation>
</comment>
<organism evidence="10">
    <name type="scientific">candidate division WOR-3 bacterium</name>
    <dbReference type="NCBI Taxonomy" id="2052148"/>
    <lineage>
        <taxon>Bacteria</taxon>
        <taxon>Bacteria division WOR-3</taxon>
    </lineage>
</organism>
<evidence type="ECO:0000256" key="1">
    <source>
        <dbReference type="ARBA" id="ARBA00004651"/>
    </source>
</evidence>
<feature type="transmembrane region" description="Helical" evidence="8">
    <location>
        <begin position="328"/>
        <end position="352"/>
    </location>
</feature>
<dbReference type="PANTHER" id="PTHR47019">
    <property type="entry name" value="LIPID II FLIPPASE MURJ"/>
    <property type="match status" value="1"/>
</dbReference>
<keyword evidence="5 8" id="KW-0573">Peptidoglycan synthesis</keyword>
<dbReference type="UniPathway" id="UPA00219"/>
<comment type="function">
    <text evidence="8 9">Involved in peptidoglycan biosynthesis. Transports lipid-linked peptidoglycan precursors from the inner to the outer leaflet of the cytoplasmic membrane.</text>
</comment>
<feature type="transmembrane region" description="Helical" evidence="8">
    <location>
        <begin position="490"/>
        <end position="511"/>
    </location>
</feature>
<evidence type="ECO:0000256" key="2">
    <source>
        <dbReference type="ARBA" id="ARBA00022475"/>
    </source>
</evidence>
<dbReference type="GO" id="GO:0009252">
    <property type="term" value="P:peptidoglycan biosynthetic process"/>
    <property type="evidence" value="ECO:0007669"/>
    <property type="project" value="UniProtKB-UniRule"/>
</dbReference>
<evidence type="ECO:0000313" key="10">
    <source>
        <dbReference type="EMBL" id="HHS52540.1"/>
    </source>
</evidence>
<feature type="transmembrane region" description="Helical" evidence="8">
    <location>
        <begin position="456"/>
        <end position="478"/>
    </location>
</feature>
<dbReference type="GO" id="GO:0008360">
    <property type="term" value="P:regulation of cell shape"/>
    <property type="evidence" value="ECO:0007669"/>
    <property type="project" value="UniProtKB-UniRule"/>
</dbReference>
<evidence type="ECO:0000256" key="3">
    <source>
        <dbReference type="ARBA" id="ARBA00022692"/>
    </source>
</evidence>
<dbReference type="CDD" id="cd13123">
    <property type="entry name" value="MATE_MurJ_like"/>
    <property type="match status" value="1"/>
</dbReference>
<protein>
    <recommendedName>
        <fullName evidence="8">Probable lipid II flippase MurJ</fullName>
    </recommendedName>
</protein>
<keyword evidence="7 8" id="KW-0472">Membrane</keyword>
<feature type="transmembrane region" description="Helical" evidence="8">
    <location>
        <begin position="372"/>
        <end position="392"/>
    </location>
</feature>
<feature type="transmembrane region" description="Helical" evidence="8">
    <location>
        <begin position="205"/>
        <end position="224"/>
    </location>
</feature>
<dbReference type="GO" id="GO:0015648">
    <property type="term" value="F:lipid-linked peptidoglycan transporter activity"/>
    <property type="evidence" value="ECO:0007669"/>
    <property type="project" value="UniProtKB-UniRule"/>
</dbReference>
<keyword evidence="6 8" id="KW-1133">Transmembrane helix</keyword>